<dbReference type="InterPro" id="IPR002656">
    <property type="entry name" value="Acyl_transf_3_dom"/>
</dbReference>
<feature type="transmembrane region" description="Helical" evidence="1">
    <location>
        <begin position="205"/>
        <end position="223"/>
    </location>
</feature>
<evidence type="ECO:0000313" key="3">
    <source>
        <dbReference type="EMBL" id="OLV15611.1"/>
    </source>
</evidence>
<reference evidence="3 4" key="1">
    <citation type="submission" date="2017-01" db="EMBL/GenBank/DDBJ databases">
        <title>Genome Analysis of Deinococcus marmoris KOPRI26562.</title>
        <authorList>
            <person name="Kim J.H."/>
            <person name="Oh H.-M."/>
        </authorList>
    </citation>
    <scope>NUCLEOTIDE SEQUENCE [LARGE SCALE GENOMIC DNA]</scope>
    <source>
        <strain evidence="3 4">KOPRI26562</strain>
    </source>
</reference>
<feature type="transmembrane region" description="Helical" evidence="1">
    <location>
        <begin position="257"/>
        <end position="275"/>
    </location>
</feature>
<feature type="transmembrane region" description="Helical" evidence="1">
    <location>
        <begin position="327"/>
        <end position="348"/>
    </location>
</feature>
<keyword evidence="1" id="KW-0472">Membrane</keyword>
<name>A0A1U7NRR8_9DEIO</name>
<keyword evidence="4" id="KW-1185">Reference proteome</keyword>
<feature type="transmembrane region" description="Helical" evidence="1">
    <location>
        <begin position="6"/>
        <end position="26"/>
    </location>
</feature>
<evidence type="ECO:0000313" key="4">
    <source>
        <dbReference type="Proteomes" id="UP000186607"/>
    </source>
</evidence>
<feature type="transmembrane region" description="Helical" evidence="1">
    <location>
        <begin position="47"/>
        <end position="66"/>
    </location>
</feature>
<sequence length="374" mass="41209">MSVPFLRALTGLRAIAALWVVFHHYFDKFVLLFPGLELLRTFAQAGNMGVELFFVLSGFVITLNYVDRFQTWNGPTYVYFLRARIARIYPVVVACLLGALGIVTVADRLNLTLSTEGLYTPGGFVASLLMVQAWGNSADATWNFVAWSVSAEWFAYLCFPLVALIYHRVRRPGAAVGIAVTAIVASILLILSSGLSVVSPFDHNSLLRITGSFVAGAMMCWLWRNRSGASWNWGLLTPVLGLLAVVSATALTAIGTGAYWTLLFMTPFILGLAYNRGWLARALSTPLADFGGRISYSMYMSHLLLKMVLVKLLPAERFIDAGVVVRLGIVAVYLALVLAVATALYFLIEEPFRKMLRPRPRRKPALDQSESKLA</sequence>
<protein>
    <submittedName>
        <fullName evidence="3">Acyltransferase</fullName>
    </submittedName>
</protein>
<dbReference type="PANTHER" id="PTHR23028">
    <property type="entry name" value="ACETYLTRANSFERASE"/>
    <property type="match status" value="1"/>
</dbReference>
<feature type="transmembrane region" description="Helical" evidence="1">
    <location>
        <begin position="141"/>
        <end position="166"/>
    </location>
</feature>
<feature type="transmembrane region" description="Helical" evidence="1">
    <location>
        <begin position="173"/>
        <end position="193"/>
    </location>
</feature>
<dbReference type="EMBL" id="MSTI01000173">
    <property type="protein sequence ID" value="OLV15611.1"/>
    <property type="molecule type" value="Genomic_DNA"/>
</dbReference>
<dbReference type="Pfam" id="PF01757">
    <property type="entry name" value="Acyl_transf_3"/>
    <property type="match status" value="1"/>
</dbReference>
<feature type="transmembrane region" description="Helical" evidence="1">
    <location>
        <begin position="86"/>
        <end position="106"/>
    </location>
</feature>
<evidence type="ECO:0000259" key="2">
    <source>
        <dbReference type="Pfam" id="PF01757"/>
    </source>
</evidence>
<dbReference type="PANTHER" id="PTHR23028:SF53">
    <property type="entry name" value="ACYL_TRANSF_3 DOMAIN-CONTAINING PROTEIN"/>
    <property type="match status" value="1"/>
</dbReference>
<keyword evidence="3" id="KW-0808">Transferase</keyword>
<keyword evidence="3" id="KW-0012">Acyltransferase</keyword>
<evidence type="ECO:0000256" key="1">
    <source>
        <dbReference type="SAM" id="Phobius"/>
    </source>
</evidence>
<feature type="transmembrane region" description="Helical" evidence="1">
    <location>
        <begin position="296"/>
        <end position="315"/>
    </location>
</feature>
<gene>
    <name evidence="3" type="ORF">BOO71_0014434</name>
</gene>
<feature type="domain" description="Acyltransferase 3" evidence="2">
    <location>
        <begin position="8"/>
        <end position="345"/>
    </location>
</feature>
<accession>A0A1U7NRR8</accession>
<dbReference type="GO" id="GO:0016020">
    <property type="term" value="C:membrane"/>
    <property type="evidence" value="ECO:0007669"/>
    <property type="project" value="TreeGrafter"/>
</dbReference>
<dbReference type="InterPro" id="IPR050879">
    <property type="entry name" value="Acyltransferase_3"/>
</dbReference>
<dbReference type="Proteomes" id="UP000186607">
    <property type="component" value="Unassembled WGS sequence"/>
</dbReference>
<feature type="transmembrane region" description="Helical" evidence="1">
    <location>
        <begin position="230"/>
        <end position="251"/>
    </location>
</feature>
<dbReference type="GO" id="GO:0009103">
    <property type="term" value="P:lipopolysaccharide biosynthetic process"/>
    <property type="evidence" value="ECO:0007669"/>
    <property type="project" value="TreeGrafter"/>
</dbReference>
<dbReference type="GO" id="GO:0016747">
    <property type="term" value="F:acyltransferase activity, transferring groups other than amino-acyl groups"/>
    <property type="evidence" value="ECO:0007669"/>
    <property type="project" value="InterPro"/>
</dbReference>
<dbReference type="AlphaFoldDB" id="A0A1U7NRR8"/>
<proteinExistence type="predicted"/>
<organism evidence="3 4">
    <name type="scientific">Deinococcus marmoris</name>
    <dbReference type="NCBI Taxonomy" id="249408"/>
    <lineage>
        <taxon>Bacteria</taxon>
        <taxon>Thermotogati</taxon>
        <taxon>Deinococcota</taxon>
        <taxon>Deinococci</taxon>
        <taxon>Deinococcales</taxon>
        <taxon>Deinococcaceae</taxon>
        <taxon>Deinococcus</taxon>
    </lineage>
</organism>
<comment type="caution">
    <text evidence="3">The sequence shown here is derived from an EMBL/GenBank/DDBJ whole genome shotgun (WGS) entry which is preliminary data.</text>
</comment>
<dbReference type="STRING" id="249408.BOO71_0014434"/>
<keyword evidence="1" id="KW-0812">Transmembrane</keyword>
<keyword evidence="1" id="KW-1133">Transmembrane helix</keyword>